<evidence type="ECO:0000313" key="2">
    <source>
        <dbReference type="EMBL" id="CAG7885668.1"/>
    </source>
</evidence>
<dbReference type="GO" id="GO:0004523">
    <property type="term" value="F:RNA-DNA hybrid ribonuclease activity"/>
    <property type="evidence" value="ECO:0007669"/>
    <property type="project" value="InterPro"/>
</dbReference>
<dbReference type="AlphaFoldDB" id="A0A3P5Z7Q0"/>
<dbReference type="Pfam" id="PF13456">
    <property type="entry name" value="RVT_3"/>
    <property type="match status" value="1"/>
</dbReference>
<sequence>MQANKDAQEWMNNQAMVDSRAGVSSARGTYRNRRNEWRRPDTGWIKCNVDGSFTNSNIPSRAGWVIRDSRGVYQGAGQGIGQVVRNPLESELQAIIMAMQNCWSHGYKKIIIEGDCQKAIHLLNRIGLCFHSYNWIREALWWKQKFESVEFQWINREGNRVADKLAKSDILNHNTFCFHHYVPNTITMLLHNDYVISN</sequence>
<dbReference type="EMBL" id="LS974619">
    <property type="protein sequence ID" value="CAG7885668.1"/>
    <property type="molecule type" value="Genomic_DNA"/>
</dbReference>
<dbReference type="GO" id="GO:0003676">
    <property type="term" value="F:nucleic acid binding"/>
    <property type="evidence" value="ECO:0007669"/>
    <property type="project" value="InterPro"/>
</dbReference>
<dbReference type="Gene3D" id="3.30.420.10">
    <property type="entry name" value="Ribonuclease H-like superfamily/Ribonuclease H"/>
    <property type="match status" value="1"/>
</dbReference>
<dbReference type="Proteomes" id="UP000694005">
    <property type="component" value="Chromosome A03"/>
</dbReference>
<dbReference type="InterPro" id="IPR044730">
    <property type="entry name" value="RNase_H-like_dom_plant"/>
</dbReference>
<dbReference type="PANTHER" id="PTHR47074:SF78">
    <property type="entry name" value="GB|AAF30348.1-RELATED"/>
    <property type="match status" value="1"/>
</dbReference>
<dbReference type="Gramene" id="A03p70110.2_BraZ1">
    <property type="protein sequence ID" value="A03p70110.2_BraZ1.CDS.1"/>
    <property type="gene ID" value="A03g70110.2_BraZ1"/>
</dbReference>
<dbReference type="InterPro" id="IPR052929">
    <property type="entry name" value="RNase_H-like_EbsB-rel"/>
</dbReference>
<dbReference type="SUPFAM" id="SSF53098">
    <property type="entry name" value="Ribonuclease H-like"/>
    <property type="match status" value="1"/>
</dbReference>
<gene>
    <name evidence="3" type="ORF">BRAA01T02778Z</name>
    <name evidence="2" type="ORF">BRAPAZ1V2_A03P70110.2</name>
</gene>
<dbReference type="InterPro" id="IPR002156">
    <property type="entry name" value="RNaseH_domain"/>
</dbReference>
<accession>A0A3P5Z7Q0</accession>
<organism evidence="3">
    <name type="scientific">Brassica campestris</name>
    <name type="common">Field mustard</name>
    <dbReference type="NCBI Taxonomy" id="3711"/>
    <lineage>
        <taxon>Eukaryota</taxon>
        <taxon>Viridiplantae</taxon>
        <taxon>Streptophyta</taxon>
        <taxon>Embryophyta</taxon>
        <taxon>Tracheophyta</taxon>
        <taxon>Spermatophyta</taxon>
        <taxon>Magnoliopsida</taxon>
        <taxon>eudicotyledons</taxon>
        <taxon>Gunneridae</taxon>
        <taxon>Pentapetalae</taxon>
        <taxon>rosids</taxon>
        <taxon>malvids</taxon>
        <taxon>Brassicales</taxon>
        <taxon>Brassicaceae</taxon>
        <taxon>Brassiceae</taxon>
        <taxon>Brassica</taxon>
    </lineage>
</organism>
<dbReference type="EMBL" id="LR031571">
    <property type="protein sequence ID" value="VDC76276.1"/>
    <property type="molecule type" value="Genomic_DNA"/>
</dbReference>
<name>A0A3P5Z7Q0_BRACM</name>
<evidence type="ECO:0000313" key="3">
    <source>
        <dbReference type="EMBL" id="VDC76276.1"/>
    </source>
</evidence>
<feature type="domain" description="RNase H type-1" evidence="1">
    <location>
        <begin position="48"/>
        <end position="168"/>
    </location>
</feature>
<dbReference type="InterPro" id="IPR036397">
    <property type="entry name" value="RNaseH_sf"/>
</dbReference>
<dbReference type="CDD" id="cd06222">
    <property type="entry name" value="RNase_H_like"/>
    <property type="match status" value="1"/>
</dbReference>
<reference evidence="3" key="1">
    <citation type="submission" date="2018-11" db="EMBL/GenBank/DDBJ databases">
        <authorList>
            <consortium name="Genoscope - CEA"/>
            <person name="William W."/>
        </authorList>
    </citation>
    <scope>NUCLEOTIDE SEQUENCE</scope>
</reference>
<evidence type="ECO:0000259" key="1">
    <source>
        <dbReference type="Pfam" id="PF13456"/>
    </source>
</evidence>
<dbReference type="InterPro" id="IPR012337">
    <property type="entry name" value="RNaseH-like_sf"/>
</dbReference>
<protein>
    <recommendedName>
        <fullName evidence="1">RNase H type-1 domain-containing protein</fullName>
    </recommendedName>
</protein>
<dbReference type="PANTHER" id="PTHR47074">
    <property type="entry name" value="BNAC02G40300D PROTEIN"/>
    <property type="match status" value="1"/>
</dbReference>
<proteinExistence type="predicted"/>